<reference evidence="3" key="1">
    <citation type="submission" date="2020-11" db="EMBL/GenBank/DDBJ databases">
        <authorList>
            <person name="Tran Van P."/>
        </authorList>
    </citation>
    <scope>NUCLEOTIDE SEQUENCE</scope>
</reference>
<feature type="region of interest" description="Disordered" evidence="1">
    <location>
        <begin position="1"/>
        <end position="46"/>
    </location>
</feature>
<feature type="compositionally biased region" description="Basic and acidic residues" evidence="1">
    <location>
        <begin position="160"/>
        <end position="202"/>
    </location>
</feature>
<sequence>MDQEGQWLLDDSDEHLNISLDEEDSDVSDIEQPANSEHDSNSEVAGDDIVQDQTKSFGPHYVGRDNVTLWNVHPPRPSRRRRQRNIVIHPLGVKRTAQHAKTVYESWCLFFPDNVLEDIMQFTNDHLRKLRTNYTRESDVVDSNIDEIKALIGLDEIKEKSVEKQEDRSGRKTEIDYVEKKLRTRSRSNDRRDRSQNHDIRSSKRYSHSRSPGRIVNQGSQSPLSKPLKKRSPSPPIKDGKKLNYTSEKAYSRERTHSPSSKNAWKRSHSPHSKDDKKRSCSPYKKDAKKRSQSPLDKESKKRSHSPADIIPKKSSQFRSVKKISPSPSDKGLQKRSHSPSARKKSVSPTNRRSRKLSRSPSRRRKSISPLNKVSKRLSLSPSGRKRSISPSKRGLRKPSRSPSGRKSSISPTNRGLRKPSRSPSKRKRSISPPNRSLRKLSRSPNRRKKSLSPLNRGLRKLSRSPNGRKKSVSPPDKVLRKHSPSPSAKKKSLSPLDRGLKKRSPSPMDRGLKKRSQSRDVKRKSRSPNSKDVKRRVHSPPERDGKKHTSPVDPHRRSSSHHRPKSSHHRHLSRSKDRGRRSRSGDRDRNKRSLKIRGYEKKPSKLSVLMTQDWGAPDIISSLQVLCHHSQSGSLKILRNMHSSYDENSQALHALEQGTALEGPLLFSLLLRKLDTADGVSLFVRGLLDSAAQSTFITEQCAQLLQVKRTRASRSINGISQALVNTKGLTYLNISSLNGNIISREHPILILDKITSDLPRAALSPDIKRKMASFVLADPTFDTPAPIDILLGADLFAQIMTGEQYILGKDLPIAFVLERLGIELRPLVTPPAVTPQDLLQKTLEQQVQLVKSSTGIELPSYYNPSAMNPARYAQQVQKKKLLWGNKVGVWCSVLLRLSYLDTIDSDSDFVYESDSDITSDDDNLPVLRNPVVHNMSDSDENDLDDEDYREIGKEVKPEVTVAEPLPAAGSNTWAGTTFAQDDDGKMTAKFKRLMGIKESGDSEAATSQAGGECSEIIKKQEELFTSMEMQYEVARVATHTHRGVGLGFGTFQYPR</sequence>
<protein>
    <recommendedName>
        <fullName evidence="2">Small acidic protein-like domain-containing protein</fullName>
    </recommendedName>
</protein>
<feature type="compositionally biased region" description="Basic residues" evidence="1">
    <location>
        <begin position="437"/>
        <end position="451"/>
    </location>
</feature>
<feature type="compositionally biased region" description="Basic residues" evidence="1">
    <location>
        <begin position="384"/>
        <end position="400"/>
    </location>
</feature>
<dbReference type="PANTHER" id="PTHR22426">
    <property type="entry name" value="ARGININE_SERINE-RICH COILED-COIL PROTEIN 2"/>
    <property type="match status" value="1"/>
</dbReference>
<name>A0A7R9D2I3_TIMPO</name>
<feature type="domain" description="Small acidic protein-like" evidence="2">
    <location>
        <begin position="974"/>
        <end position="1048"/>
    </location>
</feature>
<dbReference type="EMBL" id="OD003048">
    <property type="protein sequence ID" value="CAD7406915.1"/>
    <property type="molecule type" value="Genomic_DNA"/>
</dbReference>
<accession>A0A7R9D2I3</accession>
<organism evidence="3">
    <name type="scientific">Timema poppense</name>
    <name type="common">Walking stick</name>
    <dbReference type="NCBI Taxonomy" id="170557"/>
    <lineage>
        <taxon>Eukaryota</taxon>
        <taxon>Metazoa</taxon>
        <taxon>Ecdysozoa</taxon>
        <taxon>Arthropoda</taxon>
        <taxon>Hexapoda</taxon>
        <taxon>Insecta</taxon>
        <taxon>Pterygota</taxon>
        <taxon>Neoptera</taxon>
        <taxon>Polyneoptera</taxon>
        <taxon>Phasmatodea</taxon>
        <taxon>Timematodea</taxon>
        <taxon>Timematoidea</taxon>
        <taxon>Timematidae</taxon>
        <taxon>Timema</taxon>
    </lineage>
</organism>
<dbReference type="AlphaFoldDB" id="A0A7R9D2I3"/>
<evidence type="ECO:0000259" key="2">
    <source>
        <dbReference type="Pfam" id="PF15477"/>
    </source>
</evidence>
<feature type="compositionally biased region" description="Acidic residues" evidence="1">
    <location>
        <begin position="20"/>
        <end position="29"/>
    </location>
</feature>
<feature type="compositionally biased region" description="Low complexity" evidence="1">
    <location>
        <begin position="401"/>
        <end position="412"/>
    </location>
</feature>
<feature type="compositionally biased region" description="Basic residues" evidence="1">
    <location>
        <begin position="334"/>
        <end position="367"/>
    </location>
</feature>
<gene>
    <name evidence="3" type="ORF">TPSB3V08_LOCUS5640</name>
</gene>
<feature type="compositionally biased region" description="Basic and acidic residues" evidence="1">
    <location>
        <begin position="584"/>
        <end position="600"/>
    </location>
</feature>
<feature type="region of interest" description="Disordered" evidence="1">
    <location>
        <begin position="160"/>
        <end position="600"/>
    </location>
</feature>
<feature type="compositionally biased region" description="Basic residues" evidence="1">
    <location>
        <begin position="558"/>
        <end position="583"/>
    </location>
</feature>
<feature type="compositionally biased region" description="Basic residues" evidence="1">
    <location>
        <begin position="416"/>
        <end position="430"/>
    </location>
</feature>
<feature type="compositionally biased region" description="Basic residues" evidence="1">
    <location>
        <begin position="458"/>
        <end position="472"/>
    </location>
</feature>
<dbReference type="InterPro" id="IPR028124">
    <property type="entry name" value="SMAP_dom"/>
</dbReference>
<evidence type="ECO:0000256" key="1">
    <source>
        <dbReference type="SAM" id="MobiDB-lite"/>
    </source>
</evidence>
<dbReference type="Pfam" id="PF15477">
    <property type="entry name" value="SMAP"/>
    <property type="match status" value="1"/>
</dbReference>
<dbReference type="PANTHER" id="PTHR22426:SF2">
    <property type="entry name" value="ARGININE_SERINE-RICH COILED-COIL PROTEIN 2"/>
    <property type="match status" value="1"/>
</dbReference>
<proteinExistence type="predicted"/>
<evidence type="ECO:0000313" key="3">
    <source>
        <dbReference type="EMBL" id="CAD7406915.1"/>
    </source>
</evidence>
<feature type="compositionally biased region" description="Basic residues" evidence="1">
    <location>
        <begin position="480"/>
        <end position="493"/>
    </location>
</feature>
<feature type="compositionally biased region" description="Basic residues" evidence="1">
    <location>
        <begin position="513"/>
        <end position="527"/>
    </location>
</feature>